<dbReference type="Pfam" id="PF11349">
    <property type="entry name" value="DUF3151"/>
    <property type="match status" value="1"/>
</dbReference>
<name>A0A346Y1W3_9ACTN</name>
<dbReference type="PIRSF" id="PIRSF017349">
    <property type="entry name" value="UCP017349"/>
    <property type="match status" value="1"/>
</dbReference>
<evidence type="ECO:0008006" key="3">
    <source>
        <dbReference type="Google" id="ProtNLM"/>
    </source>
</evidence>
<dbReference type="AlphaFoldDB" id="A0A346Y1W3"/>
<sequence length="145" mass="15547">MPELPLHGVTPTHIPEWPAETVAALEAATAADDPMSALRDVAAGAPSFLPVWAELAERSLDAGDPIAAYAFARVGYHRGLDAIRGAGWRGQGPAPWSHEPNRGFLRSLDALRRAAAAINEPGEPDRCRDFLLQLDPEDHLGVAEQ</sequence>
<protein>
    <recommendedName>
        <fullName evidence="3">DUF3151 domain-containing protein</fullName>
    </recommendedName>
</protein>
<keyword evidence="2" id="KW-1185">Reference proteome</keyword>
<dbReference type="RefSeq" id="WP_114592800.1">
    <property type="nucleotide sequence ID" value="NZ_CP031165.1"/>
</dbReference>
<dbReference type="OrthoDB" id="3826919at2"/>
<dbReference type="Proteomes" id="UP000264006">
    <property type="component" value="Chromosome"/>
</dbReference>
<dbReference type="EMBL" id="CP031165">
    <property type="protein sequence ID" value="AXV08460.1"/>
    <property type="molecule type" value="Genomic_DNA"/>
</dbReference>
<dbReference type="InterPro" id="IPR014487">
    <property type="entry name" value="DUF3151"/>
</dbReference>
<evidence type="ECO:0000313" key="2">
    <source>
        <dbReference type="Proteomes" id="UP000264006"/>
    </source>
</evidence>
<accession>A0A346Y1W3</accession>
<dbReference type="KEGG" id="euz:DVS28_a3788"/>
<proteinExistence type="predicted"/>
<gene>
    <name evidence="1" type="ORF">DVS28_a3788</name>
</gene>
<reference evidence="1 2" key="1">
    <citation type="submission" date="2018-09" db="EMBL/GenBank/DDBJ databases">
        <title>Complete genome sequence of Euzebya sp. DY32-46 isolated from seawater of Pacific Ocean.</title>
        <authorList>
            <person name="Xu L."/>
            <person name="Wu Y.-H."/>
            <person name="Xu X.-W."/>
        </authorList>
    </citation>
    <scope>NUCLEOTIDE SEQUENCE [LARGE SCALE GENOMIC DNA]</scope>
    <source>
        <strain evidence="1 2">DY32-46</strain>
    </source>
</reference>
<evidence type="ECO:0000313" key="1">
    <source>
        <dbReference type="EMBL" id="AXV08460.1"/>
    </source>
</evidence>
<organism evidence="1 2">
    <name type="scientific">Euzebya pacifica</name>
    <dbReference type="NCBI Taxonomy" id="1608957"/>
    <lineage>
        <taxon>Bacteria</taxon>
        <taxon>Bacillati</taxon>
        <taxon>Actinomycetota</taxon>
        <taxon>Nitriliruptoria</taxon>
        <taxon>Euzebyales</taxon>
    </lineage>
</organism>